<dbReference type="CDD" id="cd03408">
    <property type="entry name" value="SPFH_like_u1"/>
    <property type="match status" value="1"/>
</dbReference>
<feature type="region of interest" description="Disordered" evidence="1">
    <location>
        <begin position="295"/>
        <end position="322"/>
    </location>
</feature>
<dbReference type="RefSeq" id="WP_114590817.1">
    <property type="nucleotide sequence ID" value="NZ_CAXIBR010000050.1"/>
</dbReference>
<dbReference type="KEGG" id="euz:DVS28_a1416"/>
<dbReference type="Proteomes" id="UP000264006">
    <property type="component" value="Chromosome"/>
</dbReference>
<evidence type="ECO:0000259" key="2">
    <source>
        <dbReference type="Pfam" id="PF13421"/>
    </source>
</evidence>
<feature type="domain" description="GYF" evidence="3">
    <location>
        <begin position="316"/>
        <end position="364"/>
    </location>
</feature>
<dbReference type="PANTHER" id="PTHR37826:SF2">
    <property type="entry name" value="ZINC-RIBBON DOMAIN-CONTAINING PROTEIN"/>
    <property type="match status" value="1"/>
</dbReference>
<feature type="compositionally biased region" description="Pro residues" evidence="1">
    <location>
        <begin position="370"/>
        <end position="396"/>
    </location>
</feature>
<gene>
    <name evidence="4" type="ORF">DVS28_a1416</name>
</gene>
<accession>A0A346XV68</accession>
<reference evidence="4 5" key="1">
    <citation type="submission" date="2018-09" db="EMBL/GenBank/DDBJ databases">
        <title>Complete genome sequence of Euzebya sp. DY32-46 isolated from seawater of Pacific Ocean.</title>
        <authorList>
            <person name="Xu L."/>
            <person name="Wu Y.-H."/>
            <person name="Xu X.-W."/>
        </authorList>
    </citation>
    <scope>NUCLEOTIDE SEQUENCE [LARGE SCALE GENOMIC DNA]</scope>
    <source>
        <strain evidence="4 5">DY32-46</strain>
    </source>
</reference>
<dbReference type="PANTHER" id="PTHR37826">
    <property type="entry name" value="FLOTILLIN BAND_7_5 DOMAIN PROTEIN"/>
    <property type="match status" value="1"/>
</dbReference>
<evidence type="ECO:0008006" key="6">
    <source>
        <dbReference type="Google" id="ProtNLM"/>
    </source>
</evidence>
<evidence type="ECO:0000313" key="5">
    <source>
        <dbReference type="Proteomes" id="UP000264006"/>
    </source>
</evidence>
<evidence type="ECO:0000256" key="1">
    <source>
        <dbReference type="SAM" id="MobiDB-lite"/>
    </source>
</evidence>
<dbReference type="EMBL" id="CP031165">
    <property type="protein sequence ID" value="AXV06115.1"/>
    <property type="molecule type" value="Genomic_DNA"/>
</dbReference>
<dbReference type="AlphaFoldDB" id="A0A346XV68"/>
<name>A0A346XV68_9ACTN</name>
<dbReference type="Pfam" id="PF14237">
    <property type="entry name" value="GYF_2"/>
    <property type="match status" value="1"/>
</dbReference>
<organism evidence="4 5">
    <name type="scientific">Euzebya pacifica</name>
    <dbReference type="NCBI Taxonomy" id="1608957"/>
    <lineage>
        <taxon>Bacteria</taxon>
        <taxon>Bacillati</taxon>
        <taxon>Actinomycetota</taxon>
        <taxon>Nitriliruptoria</taxon>
        <taxon>Euzebyales</taxon>
    </lineage>
</organism>
<feature type="domain" description="SPFH" evidence="2">
    <location>
        <begin position="26"/>
        <end position="235"/>
    </location>
</feature>
<feature type="region of interest" description="Disordered" evidence="1">
    <location>
        <begin position="370"/>
        <end position="402"/>
    </location>
</feature>
<dbReference type="Pfam" id="PF13421">
    <property type="entry name" value="Band_7_1"/>
    <property type="match status" value="1"/>
</dbReference>
<dbReference type="InterPro" id="IPR033880">
    <property type="entry name" value="SPFH_YdjI"/>
</dbReference>
<evidence type="ECO:0000313" key="4">
    <source>
        <dbReference type="EMBL" id="AXV06115.1"/>
    </source>
</evidence>
<protein>
    <recommendedName>
        <fullName evidence="6">Membrane protease subunit, stomatin/prohibitin family, contains C-terminal Zn-ribbon domain</fullName>
    </recommendedName>
</protein>
<dbReference type="OrthoDB" id="9764015at2"/>
<keyword evidence="5" id="KW-1185">Reference proteome</keyword>
<evidence type="ECO:0000259" key="3">
    <source>
        <dbReference type="Pfam" id="PF14237"/>
    </source>
</evidence>
<dbReference type="InterPro" id="IPR025640">
    <property type="entry name" value="GYF_2"/>
</dbReference>
<sequence>MGLMDKLRGELVDIIEWLDDSRSTLAWRFPRYNNEIKNGAELIVREGQRAVFVYRGQLADSFMPGAYQLTTENLPILGTLQGWKHGFNSPFRSEVYFINTRPVTDLRWGTPQPITVRDPDFGMVQVRANGLCVVSIDEVDIFLREVIGTDSEVQADEISELLRRVISTAFSDMVLETGLGAIDLQGKQVELSGKLREYVQEKVDDEYGLGIDDITMNISLPDEITQAMTRGVAKGVETGGYVRNIGDINAYQQVASADAMQAAAANPGGGGGASDAMGLGLGLAMANQMAGQFGGQMGGQPAAAAPPPLPGAQSFHVDVGGQQAGPYTVPQLQQAAGQGQITGQTLVWSAGMAGWTPAAQVPALQALFAAPPPLPSAQTPPPVPSQPPAPPTPPPSDGDDEG</sequence>
<proteinExistence type="predicted"/>